<dbReference type="EMBL" id="JAWWNJ010000035">
    <property type="protein sequence ID" value="KAK7023927.1"/>
    <property type="molecule type" value="Genomic_DNA"/>
</dbReference>
<dbReference type="EC" id="2.5.1.60" evidence="2 9"/>
<gene>
    <name evidence="10" type="ORF">R3P38DRAFT_2954951</name>
</gene>
<comment type="function">
    <text evidence="9">Catalyzes the transfer of a geranyl-geranyl moiety from geranyl-geranyl pyrophosphate to cysteines occuring in specific C-terminal amino acid sequences.</text>
</comment>
<comment type="similarity">
    <text evidence="1 9">Belongs to the protein prenyltransferase subunit alpha family.</text>
</comment>
<proteinExistence type="inferred from homology"/>
<keyword evidence="5 9" id="KW-0808">Transferase</keyword>
<protein>
    <recommendedName>
        <fullName evidence="3 9">Geranylgeranyl transferase type-2 subunit alpha</fullName>
        <ecNumber evidence="2 9">2.5.1.60</ecNumber>
    </recommendedName>
    <alternativeName>
        <fullName evidence="7 9">Geranylgeranyl transferase type II subunit alpha</fullName>
    </alternativeName>
</protein>
<name>A0AAW0BDA3_9AGAR</name>
<evidence type="ECO:0000256" key="8">
    <source>
        <dbReference type="ARBA" id="ARBA00047658"/>
    </source>
</evidence>
<evidence type="ECO:0000256" key="4">
    <source>
        <dbReference type="ARBA" id="ARBA00022602"/>
    </source>
</evidence>
<keyword evidence="11" id="KW-1185">Reference proteome</keyword>
<dbReference type="GO" id="GO:0097354">
    <property type="term" value="P:prenylation"/>
    <property type="evidence" value="ECO:0007669"/>
    <property type="project" value="UniProtKB-UniRule"/>
</dbReference>
<organism evidence="10 11">
    <name type="scientific">Favolaschia claudopus</name>
    <dbReference type="NCBI Taxonomy" id="2862362"/>
    <lineage>
        <taxon>Eukaryota</taxon>
        <taxon>Fungi</taxon>
        <taxon>Dikarya</taxon>
        <taxon>Basidiomycota</taxon>
        <taxon>Agaricomycotina</taxon>
        <taxon>Agaricomycetes</taxon>
        <taxon>Agaricomycetidae</taxon>
        <taxon>Agaricales</taxon>
        <taxon>Marasmiineae</taxon>
        <taxon>Mycenaceae</taxon>
        <taxon>Favolaschia</taxon>
    </lineage>
</organism>
<keyword evidence="6" id="KW-0677">Repeat</keyword>
<dbReference type="GO" id="GO:0005968">
    <property type="term" value="C:Rab-protein geranylgeranyltransferase complex"/>
    <property type="evidence" value="ECO:0007669"/>
    <property type="project" value="TreeGrafter"/>
</dbReference>
<dbReference type="PANTHER" id="PTHR11129:SF2">
    <property type="entry name" value="GERANYLGERANYL TRANSFERASE TYPE-2 SUBUNIT ALPHA"/>
    <property type="match status" value="1"/>
</dbReference>
<evidence type="ECO:0000313" key="11">
    <source>
        <dbReference type="Proteomes" id="UP001362999"/>
    </source>
</evidence>
<dbReference type="Proteomes" id="UP001362999">
    <property type="component" value="Unassembled WGS sequence"/>
</dbReference>
<keyword evidence="4 9" id="KW-0637">Prenyltransferase</keyword>
<dbReference type="InterPro" id="IPR002088">
    <property type="entry name" value="Prenyl_trans_a"/>
</dbReference>
<evidence type="ECO:0000256" key="5">
    <source>
        <dbReference type="ARBA" id="ARBA00022679"/>
    </source>
</evidence>
<dbReference type="SUPFAM" id="SSF48439">
    <property type="entry name" value="Protein prenylyltransferase"/>
    <property type="match status" value="1"/>
</dbReference>
<evidence type="ECO:0000256" key="6">
    <source>
        <dbReference type="ARBA" id="ARBA00022737"/>
    </source>
</evidence>
<evidence type="ECO:0000313" key="10">
    <source>
        <dbReference type="EMBL" id="KAK7023927.1"/>
    </source>
</evidence>
<evidence type="ECO:0000256" key="1">
    <source>
        <dbReference type="ARBA" id="ARBA00006734"/>
    </source>
</evidence>
<dbReference type="Pfam" id="PF01239">
    <property type="entry name" value="PPTA"/>
    <property type="match status" value="5"/>
</dbReference>
<dbReference type="PROSITE" id="PS51147">
    <property type="entry name" value="PFTA"/>
    <property type="match status" value="5"/>
</dbReference>
<comment type="caution">
    <text evidence="10">The sequence shown here is derived from an EMBL/GenBank/DDBJ whole genome shotgun (WGS) entry which is preliminary data.</text>
</comment>
<evidence type="ECO:0000256" key="9">
    <source>
        <dbReference type="RuleBase" id="RU367120"/>
    </source>
</evidence>
<dbReference type="FunFam" id="1.25.40.120:FF:000035">
    <property type="entry name" value="Geranylgeranyl transferase type-2 subunit alpha"/>
    <property type="match status" value="1"/>
</dbReference>
<accession>A0AAW0BDA3</accession>
<evidence type="ECO:0000256" key="7">
    <source>
        <dbReference type="ARBA" id="ARBA00031267"/>
    </source>
</evidence>
<dbReference type="GO" id="GO:0004663">
    <property type="term" value="F:Rab geranylgeranyltransferase activity"/>
    <property type="evidence" value="ECO:0007669"/>
    <property type="project" value="UniProtKB-UniRule"/>
</dbReference>
<dbReference type="Gene3D" id="1.25.40.120">
    <property type="entry name" value="Protein prenylyltransferase"/>
    <property type="match status" value="1"/>
</dbReference>
<evidence type="ECO:0000256" key="2">
    <source>
        <dbReference type="ARBA" id="ARBA00012656"/>
    </source>
</evidence>
<dbReference type="AlphaFoldDB" id="A0AAW0BDA3"/>
<evidence type="ECO:0000256" key="3">
    <source>
        <dbReference type="ARBA" id="ARBA00014772"/>
    </source>
</evidence>
<sequence>MHGVKRVRETPEAAAAKKLREQSKIKEYLALNDELLSKKASDDWSRKAFDLTTRILQINPEFYTAWNYRRNILLQGIFPASSPSEINDLLTDDLSMTTAALKLHPKVYWIWNHRRWCLENVPDGPGSSTEGDVNGWRKTNWDREMFVVDKMLDSDSRNFHAWSYRRYILANMPVPRPETAELAYTTRKIESNFSNFSAWHQRTKILSSLWGSGKLEEAKSKEKEFELVQNAMYTDPNDQSVWIYHRWLVGEGNDKDVLDREIAVIQELLDEQSDSKWCMESLVHYKRLLLKNHASSVDVGQLTMDCQRLLGVLCVLDPARRRRYEELGKSERVGREKCFSFSPREAVTVIL</sequence>
<dbReference type="PANTHER" id="PTHR11129">
    <property type="entry name" value="PROTEIN FARNESYLTRANSFERASE ALPHA SUBUNIT/RAB GERANYLGERANYL TRANSFERASE ALPHA SUBUNIT"/>
    <property type="match status" value="1"/>
</dbReference>
<reference evidence="10 11" key="1">
    <citation type="journal article" date="2024" name="J Genomics">
        <title>Draft genome sequencing and assembly of Favolaschia claudopus CIRM-BRFM 2984 isolated from oak limbs.</title>
        <authorList>
            <person name="Navarro D."/>
            <person name="Drula E."/>
            <person name="Chaduli D."/>
            <person name="Cazenave R."/>
            <person name="Ahrendt S."/>
            <person name="Wang J."/>
            <person name="Lipzen A."/>
            <person name="Daum C."/>
            <person name="Barry K."/>
            <person name="Grigoriev I.V."/>
            <person name="Favel A."/>
            <person name="Rosso M.N."/>
            <person name="Martin F."/>
        </authorList>
    </citation>
    <scope>NUCLEOTIDE SEQUENCE [LARGE SCALE GENOMIC DNA]</scope>
    <source>
        <strain evidence="10 11">CIRM-BRFM 2984</strain>
    </source>
</reference>
<comment type="catalytic activity">
    <reaction evidence="8 9">
        <text>geranylgeranyl diphosphate + L-cysteinyl-[protein] = S-geranylgeranyl-L-cysteinyl-[protein] + diphosphate</text>
        <dbReference type="Rhea" id="RHEA:21240"/>
        <dbReference type="Rhea" id="RHEA-COMP:10131"/>
        <dbReference type="Rhea" id="RHEA-COMP:11537"/>
        <dbReference type="ChEBI" id="CHEBI:29950"/>
        <dbReference type="ChEBI" id="CHEBI:33019"/>
        <dbReference type="ChEBI" id="CHEBI:57533"/>
        <dbReference type="ChEBI" id="CHEBI:86021"/>
        <dbReference type="EC" id="2.5.1.60"/>
    </reaction>
</comment>